<dbReference type="Gene3D" id="3.40.50.1820">
    <property type="entry name" value="alpha/beta hydrolase"/>
    <property type="match status" value="1"/>
</dbReference>
<name>A0ABP7TYI9_9BACT</name>
<protein>
    <submittedName>
        <fullName evidence="2">Alpha/beta hydrolase</fullName>
    </submittedName>
</protein>
<organism evidence="2 3">
    <name type="scientific">Hymenobacter glaciei</name>
    <dbReference type="NCBI Taxonomy" id="877209"/>
    <lineage>
        <taxon>Bacteria</taxon>
        <taxon>Pseudomonadati</taxon>
        <taxon>Bacteroidota</taxon>
        <taxon>Cytophagia</taxon>
        <taxon>Cytophagales</taxon>
        <taxon>Hymenobacteraceae</taxon>
        <taxon>Hymenobacter</taxon>
    </lineage>
</organism>
<feature type="domain" description="AB hydrolase-1" evidence="1">
    <location>
        <begin position="48"/>
        <end position="277"/>
    </location>
</feature>
<keyword evidence="3" id="KW-1185">Reference proteome</keyword>
<dbReference type="PRINTS" id="PR00412">
    <property type="entry name" value="EPOXHYDRLASE"/>
</dbReference>
<dbReference type="PRINTS" id="PR00111">
    <property type="entry name" value="ABHYDROLASE"/>
</dbReference>
<dbReference type="GO" id="GO:0016787">
    <property type="term" value="F:hydrolase activity"/>
    <property type="evidence" value="ECO:0007669"/>
    <property type="project" value="UniProtKB-KW"/>
</dbReference>
<dbReference type="InterPro" id="IPR000639">
    <property type="entry name" value="Epox_hydrolase-like"/>
</dbReference>
<proteinExistence type="predicted"/>
<dbReference type="Pfam" id="PF12697">
    <property type="entry name" value="Abhydrolase_6"/>
    <property type="match status" value="1"/>
</dbReference>
<keyword evidence="2" id="KW-0378">Hydrolase</keyword>
<dbReference type="InterPro" id="IPR000073">
    <property type="entry name" value="AB_hydrolase_1"/>
</dbReference>
<gene>
    <name evidence="2" type="ORF">GCM10022409_16740</name>
</gene>
<dbReference type="EMBL" id="BAABDK010000013">
    <property type="protein sequence ID" value="GAA4033080.1"/>
    <property type="molecule type" value="Genomic_DNA"/>
</dbReference>
<accession>A0ABP7TYI9</accession>
<evidence type="ECO:0000259" key="1">
    <source>
        <dbReference type="Pfam" id="PF12697"/>
    </source>
</evidence>
<evidence type="ECO:0000313" key="3">
    <source>
        <dbReference type="Proteomes" id="UP001501469"/>
    </source>
</evidence>
<dbReference type="InterPro" id="IPR029058">
    <property type="entry name" value="AB_hydrolase_fold"/>
</dbReference>
<sequence length="294" mass="33043">MWIVFKVNNTEVHNMDEAARKGVPGKFVALTDGVTHYDEAGLAAAKTIVLIHGSSVPYYIWDNTYSSLVQQGFRVIKYDEFGRGFSDRPDVAYTPELYRRQLFDLIKSLHVNAPVALAGVSFGGAVVTDFAVHHPDLVDKVILVDPVYNFKSPGVTESIDNYLLTLLLEKQAAGQADDFKYPNRFPGWVEKYRPQTTYKGFRHALISTKYNYPAAVIKSNYRKLNAQQKDVLLIWGKDDKVVPFSFSDSLRAILNVQFLPIDDAAHLPTMEQPTIVNQRIVSFLKEQPGVATAK</sequence>
<dbReference type="PANTHER" id="PTHR43194:SF2">
    <property type="entry name" value="PEROXISOMAL MEMBRANE PROTEIN LPX1"/>
    <property type="match status" value="1"/>
</dbReference>
<evidence type="ECO:0000313" key="2">
    <source>
        <dbReference type="EMBL" id="GAA4033080.1"/>
    </source>
</evidence>
<comment type="caution">
    <text evidence="2">The sequence shown here is derived from an EMBL/GenBank/DDBJ whole genome shotgun (WGS) entry which is preliminary data.</text>
</comment>
<dbReference type="SUPFAM" id="SSF53474">
    <property type="entry name" value="alpha/beta-Hydrolases"/>
    <property type="match status" value="1"/>
</dbReference>
<dbReference type="InterPro" id="IPR050228">
    <property type="entry name" value="Carboxylesterase_BioH"/>
</dbReference>
<reference evidence="3" key="1">
    <citation type="journal article" date="2019" name="Int. J. Syst. Evol. Microbiol.">
        <title>The Global Catalogue of Microorganisms (GCM) 10K type strain sequencing project: providing services to taxonomists for standard genome sequencing and annotation.</title>
        <authorList>
            <consortium name="The Broad Institute Genomics Platform"/>
            <consortium name="The Broad Institute Genome Sequencing Center for Infectious Disease"/>
            <person name="Wu L."/>
            <person name="Ma J."/>
        </authorList>
    </citation>
    <scope>NUCLEOTIDE SEQUENCE [LARGE SCALE GENOMIC DNA]</scope>
    <source>
        <strain evidence="3">JCM 17225</strain>
    </source>
</reference>
<dbReference type="PANTHER" id="PTHR43194">
    <property type="entry name" value="HYDROLASE ALPHA/BETA FOLD FAMILY"/>
    <property type="match status" value="1"/>
</dbReference>
<dbReference type="Proteomes" id="UP001501469">
    <property type="component" value="Unassembled WGS sequence"/>
</dbReference>